<evidence type="ECO:0000313" key="4">
    <source>
        <dbReference type="Proteomes" id="UP001162001"/>
    </source>
</evidence>
<evidence type="ECO:0000313" key="3">
    <source>
        <dbReference type="EMBL" id="QKF93911.1"/>
    </source>
</evidence>
<organism evidence="3 4">
    <name type="scientific">Fadolivirus FV1/VV64</name>
    <dbReference type="NCBI Taxonomy" id="3070911"/>
    <lineage>
        <taxon>Viruses</taxon>
        <taxon>Varidnaviria</taxon>
        <taxon>Bamfordvirae</taxon>
        <taxon>Nucleocytoviricota</taxon>
        <taxon>Megaviricetes</taxon>
        <taxon>Imitervirales</taxon>
        <taxon>Mimiviridae</taxon>
        <taxon>Klosneuvirinae</taxon>
        <taxon>Fadolivirus</taxon>
        <taxon>Fadolivirus algeromassiliense</taxon>
    </lineage>
</organism>
<dbReference type="EMBL" id="MT418680">
    <property type="protein sequence ID" value="QKF93911.1"/>
    <property type="molecule type" value="Genomic_DNA"/>
</dbReference>
<accession>A0A7D3UU58</accession>
<reference evidence="3 4" key="1">
    <citation type="submission" date="2020-04" db="EMBL/GenBank/DDBJ databases">
        <title>Advantages and limits of metagenomic assembly and binning of a giant virus.</title>
        <authorList>
            <person name="Schulz F."/>
            <person name="Andreani J."/>
            <person name="Francis R."/>
            <person name="Boudjemaa H."/>
            <person name="Bou Khalil J.Y."/>
            <person name="Lee J."/>
            <person name="La Scola B."/>
            <person name="Woyke T."/>
        </authorList>
    </citation>
    <scope>NUCLEOTIDE SEQUENCE [LARGE SCALE GENOMIC DNA]</scope>
    <source>
        <strain evidence="3 4">FV1/VV64</strain>
    </source>
</reference>
<proteinExistence type="predicted"/>
<dbReference type="Proteomes" id="UP001162001">
    <property type="component" value="Segment"/>
</dbReference>
<feature type="region of interest" description="Disordered" evidence="2">
    <location>
        <begin position="726"/>
        <end position="754"/>
    </location>
</feature>
<feature type="coiled-coil region" evidence="1">
    <location>
        <begin position="221"/>
        <end position="269"/>
    </location>
</feature>
<keyword evidence="1" id="KW-0175">Coiled coil</keyword>
<sequence length="775" mass="92032">MDKKRCSGIFSNLINCNRYVDESNEYCEPHSYFSDLTTDEIDKIKNGKAKCCTRCQKWHFGQVERCQQCKNYNNQLKRDKNAYKKCKWNDRHMDQCRKMAFLDTEYCDVHQYVKDYTDEMKQLSKLCKGCNKIKYLENGCDSCRERAKLNRDKGKDKIICKGMIDGNACRFEALDNGYCGKHQVNAWKEEIEKNNKVCVNYVRGCRNVMEIGSEFSRCDSCREKEREKDKINRIKSKVENKNVIIIDDEEEIKNNSDILNKKIQELLDSNKKTQITNKQFKDDSDEYLSDDAISDDETNDISIGKKLKENVSNNKIQAKKCIKCNKFYTLDKFITLNGQQSDKCNVVCLPKEREKDRLRDRSGRDYSEYCNRQEVKERKAEWKENNYDKVAGYWIDARARRIENEGVDNYLKKNADYAKKQRLSNPEKQKQINKEKCLNINYKYNDYKREAERKGRKYELTYEQSKEYFLGNCYYCGYIACYGIQLNGIDRKDNNRDYTVDNCVTACEMCNRMKGDELDDKQFVNVCEHILTNLGIIEGELHPECFSDYAGTSFWHYKNRALKKNLEFELTECEFYRIVDNLCYLCGKKNSEFHNNGVDRIYNNIGYYIFNSKSCCGTCNYLKNTYSLPDILNKMIKIYVGHKKICPNITIDYSIEYIKLINPYKLEYESSIEYNKRIKERTRKQQYRDKLRREMGIDAYKEKMRIEKLKQLGKITDDGIIPPKQIKKSKEQIREEARLRKQKQREQLKQKYGDEGYRKMRAEEIAKLRAAKKTN</sequence>
<evidence type="ECO:0000256" key="1">
    <source>
        <dbReference type="SAM" id="Coils"/>
    </source>
</evidence>
<gene>
    <name evidence="3" type="ORF">Fadolivirus_1_453</name>
</gene>
<dbReference type="Gene3D" id="3.30.40.220">
    <property type="match status" value="2"/>
</dbReference>
<evidence type="ECO:0000256" key="2">
    <source>
        <dbReference type="SAM" id="MobiDB-lite"/>
    </source>
</evidence>
<protein>
    <submittedName>
        <fullName evidence="3">Uncharacterized protein</fullName>
    </submittedName>
</protein>
<name>A0A7D3UU58_9VIRU</name>
<feature type="compositionally biased region" description="Basic and acidic residues" evidence="2">
    <location>
        <begin position="728"/>
        <end position="754"/>
    </location>
</feature>
<keyword evidence="4" id="KW-1185">Reference proteome</keyword>